<reference evidence="1 2" key="1">
    <citation type="submission" date="2018-11" db="EMBL/GenBank/DDBJ databases">
        <title>Parancylomarina longa gen. nov., sp. nov., isolated from sediments of southern Okinawa.</title>
        <authorList>
            <person name="Fu T."/>
        </authorList>
    </citation>
    <scope>NUCLEOTIDE SEQUENCE [LARGE SCALE GENOMIC DNA]</scope>
    <source>
        <strain evidence="1 2">T3-2 S1-C</strain>
    </source>
</reference>
<keyword evidence="2" id="KW-1185">Reference proteome</keyword>
<accession>A0A434AWY0</accession>
<dbReference type="EMBL" id="RJJX01000005">
    <property type="protein sequence ID" value="RUT79030.1"/>
    <property type="molecule type" value="Genomic_DNA"/>
</dbReference>
<protein>
    <submittedName>
        <fullName evidence="1">Uncharacterized protein</fullName>
    </submittedName>
</protein>
<evidence type="ECO:0000313" key="1">
    <source>
        <dbReference type="EMBL" id="RUT79030.1"/>
    </source>
</evidence>
<organism evidence="1 2">
    <name type="scientific">Ancylomarina longa</name>
    <dbReference type="NCBI Taxonomy" id="2487017"/>
    <lineage>
        <taxon>Bacteria</taxon>
        <taxon>Pseudomonadati</taxon>
        <taxon>Bacteroidota</taxon>
        <taxon>Bacteroidia</taxon>
        <taxon>Marinilabiliales</taxon>
        <taxon>Marinifilaceae</taxon>
        <taxon>Ancylomarina</taxon>
    </lineage>
</organism>
<name>A0A434AWY0_9BACT</name>
<evidence type="ECO:0000313" key="2">
    <source>
        <dbReference type="Proteomes" id="UP000282985"/>
    </source>
</evidence>
<dbReference type="Proteomes" id="UP000282985">
    <property type="component" value="Unassembled WGS sequence"/>
</dbReference>
<sequence length="79" mass="9686">MLEINNSNKKKFYSKQIFNQFSNSEIKFYILIFSIDNYYIFAADYNSSKEYTYSIQEICIYIKRGNFHKLSFFSWLMVR</sequence>
<dbReference type="AlphaFoldDB" id="A0A434AWY0"/>
<comment type="caution">
    <text evidence="1">The sequence shown here is derived from an EMBL/GenBank/DDBJ whole genome shotgun (WGS) entry which is preliminary data.</text>
</comment>
<proteinExistence type="predicted"/>
<gene>
    <name evidence="1" type="ORF">DLK05_06010</name>
</gene>